<keyword evidence="2" id="KW-1185">Reference proteome</keyword>
<accession>A0ACB5RHA4</accession>
<name>A0ACB5RHA4_9CLOT</name>
<gene>
    <name evidence="1" type="primary">proC</name>
    <name evidence="1" type="ORF">rsdtw13_37230</name>
</gene>
<organism evidence="1 2">
    <name type="scientific">Inconstantimicrobium mannanitabidum</name>
    <dbReference type="NCBI Taxonomy" id="1604901"/>
    <lineage>
        <taxon>Bacteria</taxon>
        <taxon>Bacillati</taxon>
        <taxon>Bacillota</taxon>
        <taxon>Clostridia</taxon>
        <taxon>Eubacteriales</taxon>
        <taxon>Clostridiaceae</taxon>
        <taxon>Inconstantimicrobium</taxon>
    </lineage>
</organism>
<dbReference type="Proteomes" id="UP001058074">
    <property type="component" value="Unassembled WGS sequence"/>
</dbReference>
<evidence type="ECO:0000313" key="1">
    <source>
        <dbReference type="EMBL" id="GKX68465.1"/>
    </source>
</evidence>
<reference evidence="1" key="1">
    <citation type="journal article" date="2025" name="Int. J. Syst. Evol. Microbiol.">
        <title>Inconstantimicrobium mannanitabidum sp. nov., a novel member of the family Clostridiaceae isolated from anoxic soil under the treatment of reductive soil disinfestation.</title>
        <authorList>
            <person name="Ueki A."/>
            <person name="Tonouchi A."/>
            <person name="Honma S."/>
            <person name="Kaku N."/>
            <person name="Ueki K."/>
        </authorList>
    </citation>
    <scope>NUCLEOTIDE SEQUENCE</scope>
    <source>
        <strain evidence="1">TW13</strain>
    </source>
</reference>
<evidence type="ECO:0000313" key="2">
    <source>
        <dbReference type="Proteomes" id="UP001058074"/>
    </source>
</evidence>
<comment type="caution">
    <text evidence="1">The sequence shown here is derived from an EMBL/GenBank/DDBJ whole genome shotgun (WGS) entry which is preliminary data.</text>
</comment>
<protein>
    <submittedName>
        <fullName evidence="1">Pyrroline-5-carboxylate reductase</fullName>
    </submittedName>
</protein>
<dbReference type="EMBL" id="BROD01000001">
    <property type="protein sequence ID" value="GKX68465.1"/>
    <property type="molecule type" value="Genomic_DNA"/>
</dbReference>
<sequence length="266" mass="28934">MNKKIGFIGCGNMGKAILGGILNSKVAKTEDIFVSASTEKSLNTIKDNFGVNVYCSNSKVAEKADILILAVKPNMYEKVILEIKDVVDDNAIIVTIAAGVTIENVEEWFGRKLKVTRTMPNTPAQVGEAMTAICFNEKMLEEDKQIIFGIFGSFGKYEELEEKYFHGFIAVAGSSPAYVFMFIEAMADAAVQMGIPRKKAYSFAAQSVLGSAKMVLDTEIHPGQLKDMVCSPGGTTIDAVIELENRGFRAAVASAMKICEEKSKKL</sequence>
<proteinExistence type="predicted"/>